<evidence type="ECO:0000256" key="1">
    <source>
        <dbReference type="SAM" id="Phobius"/>
    </source>
</evidence>
<organism evidence="2 3">
    <name type="scientific">Bradyrhizobium japonicum</name>
    <dbReference type="NCBI Taxonomy" id="375"/>
    <lineage>
        <taxon>Bacteria</taxon>
        <taxon>Pseudomonadati</taxon>
        <taxon>Pseudomonadota</taxon>
        <taxon>Alphaproteobacteria</taxon>
        <taxon>Hyphomicrobiales</taxon>
        <taxon>Nitrobacteraceae</taxon>
        <taxon>Bradyrhizobium</taxon>
    </lineage>
</organism>
<reference evidence="2 3" key="1">
    <citation type="submission" date="2014-09" db="EMBL/GenBank/DDBJ databases">
        <title>Draft genome of Bradyrhizobium japonicum Is-34.</title>
        <authorList>
            <person name="Tsurumaru H."/>
            <person name="Yamakawa T."/>
            <person name="Hashimoto S."/>
            <person name="Okizaki K."/>
            <person name="Kanesaki Y."/>
            <person name="Yoshikawa H."/>
            <person name="Yajima S."/>
        </authorList>
    </citation>
    <scope>NUCLEOTIDE SEQUENCE [LARGE SCALE GENOMIC DNA]</scope>
    <source>
        <strain evidence="2 3">Is-34</strain>
    </source>
</reference>
<proteinExistence type="predicted"/>
<gene>
    <name evidence="2" type="ORF">MA20_10915</name>
</gene>
<dbReference type="RefSeq" id="WP_038937279.1">
    <property type="nucleotide sequence ID" value="NZ_CP081350.1"/>
</dbReference>
<accession>A0A0A3Y2A1</accession>
<keyword evidence="1" id="KW-0472">Membrane</keyword>
<evidence type="ECO:0000313" key="2">
    <source>
        <dbReference type="EMBL" id="KGT79694.1"/>
    </source>
</evidence>
<sequence>MFTGLALIILGVLATGAQLTAEFITPGESPRAMQSIVVSPNRLEAGTRFVGLELIIVGALLQIVGFLSTRPWKAEAGTAEKNFELSHYQTGMRLARTEVR</sequence>
<evidence type="ECO:0000313" key="3">
    <source>
        <dbReference type="Proteomes" id="UP000030377"/>
    </source>
</evidence>
<dbReference type="Proteomes" id="UP000030377">
    <property type="component" value="Unassembled WGS sequence"/>
</dbReference>
<protein>
    <submittedName>
        <fullName evidence="2">Uncharacterized protein</fullName>
    </submittedName>
</protein>
<comment type="caution">
    <text evidence="2">The sequence shown here is derived from an EMBL/GenBank/DDBJ whole genome shotgun (WGS) entry which is preliminary data.</text>
</comment>
<feature type="transmembrane region" description="Helical" evidence="1">
    <location>
        <begin position="45"/>
        <end position="67"/>
    </location>
</feature>
<dbReference type="AlphaFoldDB" id="A0A0A3Y2A1"/>
<keyword evidence="1" id="KW-1133">Transmembrane helix</keyword>
<keyword evidence="1" id="KW-0812">Transmembrane</keyword>
<dbReference type="EMBL" id="JRPN01000009">
    <property type="protein sequence ID" value="KGT79694.1"/>
    <property type="molecule type" value="Genomic_DNA"/>
</dbReference>
<name>A0A0A3Y2A1_BRAJP</name>